<feature type="compositionally biased region" description="Pro residues" evidence="1">
    <location>
        <begin position="1"/>
        <end position="13"/>
    </location>
</feature>
<protein>
    <submittedName>
        <fullName evidence="2">Uncharacterized protein</fullName>
    </submittedName>
</protein>
<feature type="region of interest" description="Disordered" evidence="1">
    <location>
        <begin position="219"/>
        <end position="251"/>
    </location>
</feature>
<dbReference type="Gramene" id="PVH33879">
    <property type="protein sequence ID" value="PVH33879"/>
    <property type="gene ID" value="PAHAL_8G082600"/>
</dbReference>
<name>A0A2T8I873_9POAL</name>
<evidence type="ECO:0000256" key="1">
    <source>
        <dbReference type="SAM" id="MobiDB-lite"/>
    </source>
</evidence>
<proteinExistence type="predicted"/>
<feature type="region of interest" description="Disordered" evidence="1">
    <location>
        <begin position="1"/>
        <end position="48"/>
    </location>
</feature>
<dbReference type="EMBL" id="CM008053">
    <property type="protein sequence ID" value="PVH33879.1"/>
    <property type="molecule type" value="Genomic_DNA"/>
</dbReference>
<evidence type="ECO:0000313" key="2">
    <source>
        <dbReference type="EMBL" id="PVH33879.1"/>
    </source>
</evidence>
<dbReference type="Proteomes" id="UP000243499">
    <property type="component" value="Chromosome 8"/>
</dbReference>
<dbReference type="AlphaFoldDB" id="A0A2T8I873"/>
<gene>
    <name evidence="2" type="ORF">PAHAL_8G082600</name>
</gene>
<sequence length="251" mass="25767">MGHPRPSTPPLFPPRVGRAPAHFTRGLATPRTPSPSLAATPGPLVGASSPLARRALPLSLLSGSLAPRVSSSFPSSASPLQRSCSTTAGIFAPPAPGPACRGFRRPITPPPPARATWEQSFGAARVSPPCRLLAAFFGRSSTVGLPRWGKDAPRLAFSLGLVFLQPRGLTGAFEPPAAAATANLALPEPPRPIPRASLSLPVLAVPRIEAGRVQMRGLRRASAASAAPNASPPSEPAGDLSAVRSKPNGLD</sequence>
<reference evidence="2" key="1">
    <citation type="submission" date="2018-04" db="EMBL/GenBank/DDBJ databases">
        <title>WGS assembly of Panicum hallii.</title>
        <authorList>
            <person name="Lovell J."/>
            <person name="Jenkins J."/>
            <person name="Lowry D."/>
            <person name="Mamidi S."/>
            <person name="Sreedasyam A."/>
            <person name="Weng X."/>
            <person name="Barry K."/>
            <person name="Bonette J."/>
            <person name="Campitelli B."/>
            <person name="Daum C."/>
            <person name="Gordon S."/>
            <person name="Gould B."/>
            <person name="Lipzen A."/>
            <person name="Macqueen A."/>
            <person name="Palacio-Mejia J."/>
            <person name="Plott C."/>
            <person name="Shakirov E."/>
            <person name="Shu S."/>
            <person name="Yoshinaga Y."/>
            <person name="Zane M."/>
            <person name="Rokhsar D."/>
            <person name="Grimwood J."/>
            <person name="Schmutz J."/>
            <person name="Juenger T."/>
        </authorList>
    </citation>
    <scope>NUCLEOTIDE SEQUENCE [LARGE SCALE GENOMIC DNA]</scope>
    <source>
        <strain evidence="2">FIL2</strain>
    </source>
</reference>
<organism evidence="2">
    <name type="scientific">Panicum hallii</name>
    <dbReference type="NCBI Taxonomy" id="206008"/>
    <lineage>
        <taxon>Eukaryota</taxon>
        <taxon>Viridiplantae</taxon>
        <taxon>Streptophyta</taxon>
        <taxon>Embryophyta</taxon>
        <taxon>Tracheophyta</taxon>
        <taxon>Spermatophyta</taxon>
        <taxon>Magnoliopsida</taxon>
        <taxon>Liliopsida</taxon>
        <taxon>Poales</taxon>
        <taxon>Poaceae</taxon>
        <taxon>PACMAD clade</taxon>
        <taxon>Panicoideae</taxon>
        <taxon>Panicodae</taxon>
        <taxon>Paniceae</taxon>
        <taxon>Panicinae</taxon>
        <taxon>Panicum</taxon>
        <taxon>Panicum sect. Panicum</taxon>
    </lineage>
</organism>
<accession>A0A2T8I873</accession>